<protein>
    <submittedName>
        <fullName evidence="9">Lysine histidine transporter 1</fullName>
    </submittedName>
</protein>
<dbReference type="GO" id="GO:0016020">
    <property type="term" value="C:membrane"/>
    <property type="evidence" value="ECO:0007669"/>
    <property type="project" value="UniProtKB-SubCell"/>
</dbReference>
<evidence type="ECO:0000256" key="5">
    <source>
        <dbReference type="ARBA" id="ARBA00022989"/>
    </source>
</evidence>
<keyword evidence="3 7" id="KW-0812">Transmembrane</keyword>
<evidence type="ECO:0000259" key="8">
    <source>
        <dbReference type="Pfam" id="PF01490"/>
    </source>
</evidence>
<feature type="transmembrane region" description="Helical" evidence="7">
    <location>
        <begin position="384"/>
        <end position="406"/>
    </location>
</feature>
<feature type="transmembrane region" description="Helical" evidence="7">
    <location>
        <begin position="327"/>
        <end position="347"/>
    </location>
</feature>
<accession>A0A2P6VSH9</accession>
<gene>
    <name evidence="9" type="primary">g600</name>
    <name evidence="9" type="ORF">C2E20_0600</name>
</gene>
<dbReference type="GO" id="GO:0006865">
    <property type="term" value="P:amino acid transport"/>
    <property type="evidence" value="ECO:0007669"/>
    <property type="project" value="UniProtKB-KW"/>
</dbReference>
<dbReference type="OrthoDB" id="513319at2759"/>
<evidence type="ECO:0000313" key="10">
    <source>
        <dbReference type="Proteomes" id="UP000239649"/>
    </source>
</evidence>
<sequence>MLVCADGAPFLLGLPAAMARLGWGGGLVVLLAGFLCIMHAATRLVILHEHGGKRHNRYRELAQAVLGERLGTYATLPFQFTVDIGTCVVYQVVSGQALQSICLVARAGGAAAPAAGTAAATAAGCLRLSHWILIFSASQLLLCLLPDINSLGAVTALGAATTLGFSALATAGAAAHGRDPGVSYAVEGSPADVAFGAFTSLGAVFLLFGLTVLLEIQSTLAPVHGSAVPPMVKATVGGYSSLLAFFLAVAVSGYWAFGNAVQGIVLQSVGRPTWLVIAGYSCMVVNAIPGYLVFAHALFDWVDLKIMLSHWTGLEFHGGPRLLAKRFGFRWLFVGATAGLAVCLPFVTELMGLIGALGYVPLCFVLPCVLYLRARRGALAAREVAASWAVICVSAAVMCLAAIGSLRSLIVSSGPRTAATATNSRLENGVLSSADALADDVLDVPQGRSSSLRRSAAAAAAVASAAAENEALASLDAAQLDAAIAAALQRVAATMATAGNGPSTQGSNGATNGTAAAASAAAAAAAPGDEESWHRFIEDEVHHAFEIEIQELNKAVHDAVEAEMSTTQQSMRDAVDAALADRSRGITANVNTLMAVTGVIAYWRGVGGLLDILLEDSLEGYVFCAFFGFGVIGLIRTLKLPVVEGGSGIGF</sequence>
<comment type="subcellular location">
    <subcellularLocation>
        <location evidence="1">Membrane</location>
    </subcellularLocation>
</comment>
<proteinExistence type="predicted"/>
<feature type="transmembrane region" description="Helical" evidence="7">
    <location>
        <begin position="277"/>
        <end position="299"/>
    </location>
</feature>
<keyword evidence="6 7" id="KW-0472">Membrane</keyword>
<dbReference type="Proteomes" id="UP000239649">
    <property type="component" value="Unassembled WGS sequence"/>
</dbReference>
<feature type="transmembrane region" description="Helical" evidence="7">
    <location>
        <begin position="193"/>
        <end position="216"/>
    </location>
</feature>
<keyword evidence="4" id="KW-0029">Amino-acid transport</keyword>
<keyword evidence="10" id="KW-1185">Reference proteome</keyword>
<evidence type="ECO:0000256" key="7">
    <source>
        <dbReference type="SAM" id="Phobius"/>
    </source>
</evidence>
<organism evidence="9 10">
    <name type="scientific">Micractinium conductrix</name>
    <dbReference type="NCBI Taxonomy" id="554055"/>
    <lineage>
        <taxon>Eukaryota</taxon>
        <taxon>Viridiplantae</taxon>
        <taxon>Chlorophyta</taxon>
        <taxon>core chlorophytes</taxon>
        <taxon>Trebouxiophyceae</taxon>
        <taxon>Chlorellales</taxon>
        <taxon>Chlorellaceae</taxon>
        <taxon>Chlorella clade</taxon>
        <taxon>Micractinium</taxon>
    </lineage>
</organism>
<comment type="caution">
    <text evidence="9">The sequence shown here is derived from an EMBL/GenBank/DDBJ whole genome shotgun (WGS) entry which is preliminary data.</text>
</comment>
<dbReference type="AlphaFoldDB" id="A0A2P6VSH9"/>
<reference evidence="9 10" key="1">
    <citation type="journal article" date="2018" name="Plant J.">
        <title>Genome sequences of Chlorella sorokiniana UTEX 1602 and Micractinium conductrix SAG 241.80: implications to maltose excretion by a green alga.</title>
        <authorList>
            <person name="Arriola M.B."/>
            <person name="Velmurugan N."/>
            <person name="Zhang Y."/>
            <person name="Plunkett M.H."/>
            <person name="Hondzo H."/>
            <person name="Barney B.M."/>
        </authorList>
    </citation>
    <scope>NUCLEOTIDE SEQUENCE [LARGE SCALE GENOMIC DNA]</scope>
    <source>
        <strain evidence="9 10">SAG 241.80</strain>
    </source>
</reference>
<keyword evidence="5 7" id="KW-1133">Transmembrane helix</keyword>
<dbReference type="InterPro" id="IPR013057">
    <property type="entry name" value="AA_transpt_TM"/>
</dbReference>
<feature type="transmembrane region" description="Helical" evidence="7">
    <location>
        <begin position="151"/>
        <end position="173"/>
    </location>
</feature>
<evidence type="ECO:0000313" key="9">
    <source>
        <dbReference type="EMBL" id="PSC77053.1"/>
    </source>
</evidence>
<keyword evidence="2" id="KW-0813">Transport</keyword>
<feature type="transmembrane region" description="Helical" evidence="7">
    <location>
        <begin position="353"/>
        <end position="372"/>
    </location>
</feature>
<feature type="transmembrane region" description="Helical" evidence="7">
    <location>
        <begin position="21"/>
        <end position="46"/>
    </location>
</feature>
<evidence type="ECO:0000256" key="1">
    <source>
        <dbReference type="ARBA" id="ARBA00004370"/>
    </source>
</evidence>
<dbReference type="STRING" id="554055.A0A2P6VSH9"/>
<dbReference type="Pfam" id="PF01490">
    <property type="entry name" value="Aa_trans"/>
    <property type="match status" value="1"/>
</dbReference>
<dbReference type="PANTHER" id="PTHR48017">
    <property type="entry name" value="OS05G0424000 PROTEIN-RELATED"/>
    <property type="match status" value="1"/>
</dbReference>
<evidence type="ECO:0000256" key="4">
    <source>
        <dbReference type="ARBA" id="ARBA00022970"/>
    </source>
</evidence>
<evidence type="ECO:0000256" key="6">
    <source>
        <dbReference type="ARBA" id="ARBA00023136"/>
    </source>
</evidence>
<feature type="transmembrane region" description="Helical" evidence="7">
    <location>
        <begin position="236"/>
        <end position="257"/>
    </location>
</feature>
<dbReference type="EMBL" id="LHPF02000001">
    <property type="protein sequence ID" value="PSC77053.1"/>
    <property type="molecule type" value="Genomic_DNA"/>
</dbReference>
<feature type="domain" description="Amino acid transporter transmembrane" evidence="8">
    <location>
        <begin position="8"/>
        <end position="404"/>
    </location>
</feature>
<name>A0A2P6VSH9_9CHLO</name>
<evidence type="ECO:0000256" key="3">
    <source>
        <dbReference type="ARBA" id="ARBA00022692"/>
    </source>
</evidence>
<evidence type="ECO:0000256" key="2">
    <source>
        <dbReference type="ARBA" id="ARBA00022448"/>
    </source>
</evidence>